<feature type="non-terminal residue" evidence="2">
    <location>
        <position position="1"/>
    </location>
</feature>
<proteinExistence type="predicted"/>
<sequence length="42" mass="4554">GVPPRKLRSFVKLVVELLASRAAFAVPTVFTCRQAARVTVVV</sequence>
<keyword evidence="1" id="KW-0732">Signal</keyword>
<feature type="signal peptide" evidence="1">
    <location>
        <begin position="1"/>
        <end position="25"/>
    </location>
</feature>
<evidence type="ECO:0000256" key="1">
    <source>
        <dbReference type="SAM" id="SignalP"/>
    </source>
</evidence>
<evidence type="ECO:0000313" key="2">
    <source>
        <dbReference type="EMBL" id="CAA9338895.1"/>
    </source>
</evidence>
<dbReference type="EMBL" id="CADCTZ010000387">
    <property type="protein sequence ID" value="CAA9338895.1"/>
    <property type="molecule type" value="Genomic_DNA"/>
</dbReference>
<name>A0A6J4LQ37_9CYAN</name>
<accession>A0A6J4LQ37</accession>
<reference evidence="2" key="1">
    <citation type="submission" date="2020-02" db="EMBL/GenBank/DDBJ databases">
        <authorList>
            <person name="Meier V. D."/>
        </authorList>
    </citation>
    <scope>NUCLEOTIDE SEQUENCE</scope>
    <source>
        <strain evidence="2">AVDCRST_MAG84</strain>
    </source>
</reference>
<protein>
    <submittedName>
        <fullName evidence="2">Uncharacterized protein</fullName>
    </submittedName>
</protein>
<organism evidence="2">
    <name type="scientific">uncultured Microcoleus sp</name>
    <dbReference type="NCBI Taxonomy" id="259945"/>
    <lineage>
        <taxon>Bacteria</taxon>
        <taxon>Bacillati</taxon>
        <taxon>Cyanobacteriota</taxon>
        <taxon>Cyanophyceae</taxon>
        <taxon>Oscillatoriophycideae</taxon>
        <taxon>Oscillatoriales</taxon>
        <taxon>Microcoleaceae</taxon>
        <taxon>Microcoleus</taxon>
        <taxon>environmental samples</taxon>
    </lineage>
</organism>
<gene>
    <name evidence="2" type="ORF">AVDCRST_MAG84-2246</name>
</gene>
<dbReference type="AlphaFoldDB" id="A0A6J4LQ37"/>
<feature type="non-terminal residue" evidence="2">
    <location>
        <position position="42"/>
    </location>
</feature>
<feature type="chain" id="PRO_5026800388" evidence="1">
    <location>
        <begin position="26"/>
        <end position="42"/>
    </location>
</feature>